<evidence type="ECO:0000259" key="4">
    <source>
        <dbReference type="PROSITE" id="PS00028"/>
    </source>
</evidence>
<dbReference type="InterPro" id="IPR022755">
    <property type="entry name" value="Znf_C2H2_jaz"/>
</dbReference>
<protein>
    <recommendedName>
        <fullName evidence="4">C2H2-type domain-containing protein</fullName>
    </recommendedName>
</protein>
<evidence type="ECO:0000313" key="5">
    <source>
        <dbReference type="EMBL" id="PIK34163.1"/>
    </source>
</evidence>
<name>A0A2G8JEL2_STIJA</name>
<feature type="non-terminal residue" evidence="5">
    <location>
        <position position="157"/>
    </location>
</feature>
<dbReference type="Gene3D" id="3.30.160.60">
    <property type="entry name" value="Classic Zinc Finger"/>
    <property type="match status" value="1"/>
</dbReference>
<dbReference type="STRING" id="307972.A0A2G8JEL2"/>
<dbReference type="GO" id="GO:0008270">
    <property type="term" value="F:zinc ion binding"/>
    <property type="evidence" value="ECO:0007669"/>
    <property type="project" value="UniProtKB-KW"/>
</dbReference>
<evidence type="ECO:0000256" key="2">
    <source>
        <dbReference type="ARBA" id="ARBA00022771"/>
    </source>
</evidence>
<dbReference type="InterPro" id="IPR013087">
    <property type="entry name" value="Znf_C2H2_type"/>
</dbReference>
<dbReference type="SUPFAM" id="SSF57667">
    <property type="entry name" value="beta-beta-alpha zinc fingers"/>
    <property type="match status" value="1"/>
</dbReference>
<reference evidence="5 6" key="1">
    <citation type="journal article" date="2017" name="PLoS Biol.">
        <title>The sea cucumber genome provides insights into morphological evolution and visceral regeneration.</title>
        <authorList>
            <person name="Zhang X."/>
            <person name="Sun L."/>
            <person name="Yuan J."/>
            <person name="Sun Y."/>
            <person name="Gao Y."/>
            <person name="Zhang L."/>
            <person name="Li S."/>
            <person name="Dai H."/>
            <person name="Hamel J.F."/>
            <person name="Liu C."/>
            <person name="Yu Y."/>
            <person name="Liu S."/>
            <person name="Lin W."/>
            <person name="Guo K."/>
            <person name="Jin S."/>
            <person name="Xu P."/>
            <person name="Storey K.B."/>
            <person name="Huan P."/>
            <person name="Zhang T."/>
            <person name="Zhou Y."/>
            <person name="Zhang J."/>
            <person name="Lin C."/>
            <person name="Li X."/>
            <person name="Xing L."/>
            <person name="Huo D."/>
            <person name="Sun M."/>
            <person name="Wang L."/>
            <person name="Mercier A."/>
            <person name="Li F."/>
            <person name="Yang H."/>
            <person name="Xiang J."/>
        </authorList>
    </citation>
    <scope>NUCLEOTIDE SEQUENCE [LARGE SCALE GENOMIC DNA]</scope>
    <source>
        <strain evidence="5">Shaxun</strain>
        <tissue evidence="5">Muscle</tissue>
    </source>
</reference>
<dbReference type="Proteomes" id="UP000230750">
    <property type="component" value="Unassembled WGS sequence"/>
</dbReference>
<dbReference type="PROSITE" id="PS00028">
    <property type="entry name" value="ZINC_FINGER_C2H2_1"/>
    <property type="match status" value="1"/>
</dbReference>
<comment type="caution">
    <text evidence="5">The sequence shown here is derived from an EMBL/GenBank/DDBJ whole genome shotgun (WGS) entry which is preliminary data.</text>
</comment>
<gene>
    <name evidence="5" type="ORF">BSL78_29013</name>
</gene>
<evidence type="ECO:0000256" key="1">
    <source>
        <dbReference type="ARBA" id="ARBA00022723"/>
    </source>
</evidence>
<keyword evidence="2" id="KW-0863">Zinc-finger</keyword>
<dbReference type="Pfam" id="PF12171">
    <property type="entry name" value="zf-C2H2_jaz"/>
    <property type="match status" value="1"/>
</dbReference>
<accession>A0A2G8JEL2</accession>
<dbReference type="AlphaFoldDB" id="A0A2G8JEL2"/>
<keyword evidence="1" id="KW-0479">Metal-binding</keyword>
<dbReference type="OrthoDB" id="3213154at2759"/>
<feature type="domain" description="C2H2-type" evidence="4">
    <location>
        <begin position="81"/>
        <end position="103"/>
    </location>
</feature>
<dbReference type="EMBL" id="MRZV01002262">
    <property type="protein sequence ID" value="PIK34163.1"/>
    <property type="molecule type" value="Genomic_DNA"/>
</dbReference>
<keyword evidence="3" id="KW-0862">Zinc</keyword>
<evidence type="ECO:0000313" key="6">
    <source>
        <dbReference type="Proteomes" id="UP000230750"/>
    </source>
</evidence>
<sequence length="157" mass="17740">MMTVLSNLTDLQDKAARLKQQYLSEVKTHAQTEAYQTLIRKEAVKKLSNADGDFPGSDDILFMSDFSLVEEDPLNPNELYCKVCDQYFSNVHNKKEHLSGRQHVNTVGKKLYCFTQQQDHPDQGIPGADQLEGLEESVKKDLANLSGIRAEIMELHA</sequence>
<keyword evidence="6" id="KW-1185">Reference proteome</keyword>
<dbReference type="InterPro" id="IPR036236">
    <property type="entry name" value="Znf_C2H2_sf"/>
</dbReference>
<organism evidence="5 6">
    <name type="scientific">Stichopus japonicus</name>
    <name type="common">Sea cucumber</name>
    <dbReference type="NCBI Taxonomy" id="307972"/>
    <lineage>
        <taxon>Eukaryota</taxon>
        <taxon>Metazoa</taxon>
        <taxon>Echinodermata</taxon>
        <taxon>Eleutherozoa</taxon>
        <taxon>Echinozoa</taxon>
        <taxon>Holothuroidea</taxon>
        <taxon>Aspidochirotacea</taxon>
        <taxon>Aspidochirotida</taxon>
        <taxon>Stichopodidae</taxon>
        <taxon>Apostichopus</taxon>
    </lineage>
</organism>
<proteinExistence type="predicted"/>
<evidence type="ECO:0000256" key="3">
    <source>
        <dbReference type="ARBA" id="ARBA00022833"/>
    </source>
</evidence>